<dbReference type="Gene3D" id="2.130.10.10">
    <property type="entry name" value="YVTN repeat-like/Quinoprotein amine dehydrogenase"/>
    <property type="match status" value="2"/>
</dbReference>
<dbReference type="PANTHER" id="PTHR19878">
    <property type="entry name" value="AUTOPHAGY PROTEIN 16-LIKE"/>
    <property type="match status" value="1"/>
</dbReference>
<keyword evidence="8" id="KW-1185">Reference proteome</keyword>
<feature type="region of interest" description="Disordered" evidence="6">
    <location>
        <begin position="262"/>
        <end position="300"/>
    </location>
</feature>
<dbReference type="Pfam" id="PF08614">
    <property type="entry name" value="ATG16"/>
    <property type="match status" value="1"/>
</dbReference>
<feature type="repeat" description="WD" evidence="4">
    <location>
        <begin position="358"/>
        <end position="399"/>
    </location>
</feature>
<reference evidence="9" key="3">
    <citation type="submission" date="2025-08" db="UniProtKB">
        <authorList>
            <consortium name="RefSeq"/>
        </authorList>
    </citation>
    <scope>IDENTIFICATION</scope>
    <source>
        <tissue evidence="9">Whole organism</tissue>
    </source>
</reference>
<evidence type="ECO:0000259" key="7">
    <source>
        <dbReference type="Pfam" id="PF08614"/>
    </source>
</evidence>
<dbReference type="PANTHER" id="PTHR19878:SF8">
    <property type="entry name" value="AUTOPHAGY-RELATED 16, ISOFORM F"/>
    <property type="match status" value="1"/>
</dbReference>
<dbReference type="SUPFAM" id="SSF50978">
    <property type="entry name" value="WD40 repeat-like"/>
    <property type="match status" value="1"/>
</dbReference>
<dbReference type="PROSITE" id="PS50294">
    <property type="entry name" value="WD_REPEATS_REGION"/>
    <property type="match status" value="2"/>
</dbReference>
<feature type="repeat" description="WD" evidence="4">
    <location>
        <begin position="502"/>
        <end position="527"/>
    </location>
</feature>
<evidence type="ECO:0000313" key="8">
    <source>
        <dbReference type="Proteomes" id="UP000694904"/>
    </source>
</evidence>
<reference evidence="8" key="2">
    <citation type="journal article" date="2016" name="G3 (Bethesda)">
        <title>Genome Evolution in Three Species of Cactophilic Drosophila.</title>
        <authorList>
            <person name="Sanchez-Flores A."/>
            <person name="Penazola F."/>
            <person name="Carpinteyro-Ponce J."/>
            <person name="Nazario-Yepiz N."/>
            <person name="Abreu-Goodger C."/>
            <person name="Machado C.A."/>
            <person name="Markow T.A."/>
        </authorList>
    </citation>
    <scope>NUCLEOTIDE SEQUENCE [LARGE SCALE GENOMIC DNA]</scope>
</reference>
<dbReference type="CDD" id="cd22887">
    <property type="entry name" value="Atg16_CCD"/>
    <property type="match status" value="1"/>
</dbReference>
<keyword evidence="2 4" id="KW-0853">WD repeat</keyword>
<name>A0ABM1PEN7_DROAR</name>
<protein>
    <submittedName>
        <fullName evidence="9">Autophagy-related protein 16 isoform X1</fullName>
    </submittedName>
</protein>
<dbReference type="PRINTS" id="PR00320">
    <property type="entry name" value="GPROTEINBRPT"/>
</dbReference>
<comment type="similarity">
    <text evidence="1">Belongs to the WD repeat ATG16 family.</text>
</comment>
<dbReference type="InterPro" id="IPR020472">
    <property type="entry name" value="WD40_PAC1"/>
</dbReference>
<dbReference type="PROSITE" id="PS50082">
    <property type="entry name" value="WD_REPEATS_2"/>
    <property type="match status" value="4"/>
</dbReference>
<dbReference type="InterPro" id="IPR015943">
    <property type="entry name" value="WD40/YVTN_repeat-like_dom_sf"/>
</dbReference>
<accession>A0ABM1PEN7</accession>
<reference evidence="8" key="1">
    <citation type="journal article" date="1997" name="Nucleic Acids Res.">
        <title>tRNAscan-SE: a program for improved detection of transfer RNA genes in genomic sequence.</title>
        <authorList>
            <person name="Lowe T.M."/>
            <person name="Eddy S.R."/>
        </authorList>
    </citation>
    <scope>NUCLEOTIDE SEQUENCE [LARGE SCALE GENOMIC DNA]</scope>
</reference>
<dbReference type="SMART" id="SM00320">
    <property type="entry name" value="WD40"/>
    <property type="match status" value="7"/>
</dbReference>
<dbReference type="CDD" id="cd00200">
    <property type="entry name" value="WD40"/>
    <property type="match status" value="1"/>
</dbReference>
<dbReference type="GeneID" id="108615591"/>
<gene>
    <name evidence="9" type="primary">LOC108615591</name>
</gene>
<dbReference type="InterPro" id="IPR019775">
    <property type="entry name" value="WD40_repeat_CS"/>
</dbReference>
<proteinExistence type="inferred from homology"/>
<dbReference type="InterPro" id="IPR036322">
    <property type="entry name" value="WD40_repeat_dom_sf"/>
</dbReference>
<keyword evidence="3" id="KW-0677">Repeat</keyword>
<dbReference type="InterPro" id="IPR001680">
    <property type="entry name" value="WD40_rpt"/>
</dbReference>
<dbReference type="PROSITE" id="PS00678">
    <property type="entry name" value="WD_REPEATS_1"/>
    <property type="match status" value="2"/>
</dbReference>
<dbReference type="Pfam" id="PF00400">
    <property type="entry name" value="WD40"/>
    <property type="match status" value="5"/>
</dbReference>
<feature type="domain" description="Autophagy-related protein 16" evidence="7">
    <location>
        <begin position="41"/>
        <end position="227"/>
    </location>
</feature>
<feature type="coiled-coil region" evidence="5">
    <location>
        <begin position="71"/>
        <end position="123"/>
    </location>
</feature>
<sequence>MCLYTHCDDSNSSEAQYINLEQARAHSDLTMSTEECLWREHVVQRLRERDRKECENFKEIIVQNNRLIDHVAQLKSDNLKLSVENEQLRNAVSTGGTGPNVAIATLEKKLLAQQEELTDLHKRKGEHSQMIVDLNLKVEQQKELLSEKEHSLYEQQTANNRLRAEVQLLHSSLEELKKLNTTLLDEHTALQLAFSSLEEKMRNVQDENRYLLERLMRYRAKDADKLNEENESLIRKRLPSLFRKRSAKLKRDLEDAVREPNSAVNPIVPAPGGTPLHRNSSPAQFGGPAGSDDEIDDGSINGAMEALGLNDEEYISARFMGGEAVHDVVRPNTNTSIETLKAAGYLGQPNPTKIFMKFEAHENESHAVRWSPVERMVATGGADRKVKLWDVGKGSTEPRAVLSGSSAGINSVDFDSTGAYILGTSNDYGARVWTVMDNRLRHTLTGHSGKVMAAKYVQEPIKVVTGSHDRTLKIWDLRSIACIETKFAGSSCNDLCTTDSLGSTIISGHYDKKIRFWDIRTEKQADDVLMPAKITSLDLSKDCNYLICSVRDDTIKLLDLRKNQVISTFSNEHFKISCDFARASFNSGASKIACGSADGAIYIWNVNGFLETTLKGHSSGSVPFFHSTAVNAVSWSPNSNSLASVGKSKRCIIYSDS</sequence>
<feature type="coiled-coil region" evidence="5">
    <location>
        <begin position="159"/>
        <end position="221"/>
    </location>
</feature>
<dbReference type="Proteomes" id="UP000694904">
    <property type="component" value="Chromosome 5"/>
</dbReference>
<feature type="repeat" description="WD" evidence="4">
    <location>
        <begin position="402"/>
        <end position="443"/>
    </location>
</feature>
<evidence type="ECO:0000256" key="1">
    <source>
        <dbReference type="ARBA" id="ARBA00009271"/>
    </source>
</evidence>
<dbReference type="InterPro" id="IPR013923">
    <property type="entry name" value="Autophagy-rel_prot_16_dom"/>
</dbReference>
<evidence type="ECO:0000256" key="5">
    <source>
        <dbReference type="SAM" id="Coils"/>
    </source>
</evidence>
<evidence type="ECO:0000313" key="9">
    <source>
        <dbReference type="RefSeq" id="XP_017865673.1"/>
    </source>
</evidence>
<evidence type="ECO:0000256" key="2">
    <source>
        <dbReference type="ARBA" id="ARBA00022574"/>
    </source>
</evidence>
<evidence type="ECO:0000256" key="4">
    <source>
        <dbReference type="PROSITE-ProRule" id="PRU00221"/>
    </source>
</evidence>
<evidence type="ECO:0000256" key="3">
    <source>
        <dbReference type="ARBA" id="ARBA00022737"/>
    </source>
</evidence>
<feature type="repeat" description="WD" evidence="4">
    <location>
        <begin position="444"/>
        <end position="485"/>
    </location>
</feature>
<dbReference type="RefSeq" id="XP_017865673.1">
    <property type="nucleotide sequence ID" value="XM_018010184.1"/>
</dbReference>
<keyword evidence="5" id="KW-0175">Coiled coil</keyword>
<evidence type="ECO:0000256" key="6">
    <source>
        <dbReference type="SAM" id="MobiDB-lite"/>
    </source>
</evidence>
<organism evidence="8 9">
    <name type="scientific">Drosophila arizonae</name>
    <name type="common">Fruit fly</name>
    <dbReference type="NCBI Taxonomy" id="7263"/>
    <lineage>
        <taxon>Eukaryota</taxon>
        <taxon>Metazoa</taxon>
        <taxon>Ecdysozoa</taxon>
        <taxon>Arthropoda</taxon>
        <taxon>Hexapoda</taxon>
        <taxon>Insecta</taxon>
        <taxon>Pterygota</taxon>
        <taxon>Neoptera</taxon>
        <taxon>Endopterygota</taxon>
        <taxon>Diptera</taxon>
        <taxon>Brachycera</taxon>
        <taxon>Muscomorpha</taxon>
        <taxon>Ephydroidea</taxon>
        <taxon>Drosophilidae</taxon>
        <taxon>Drosophila</taxon>
    </lineage>
</organism>
<dbReference type="InterPro" id="IPR045160">
    <property type="entry name" value="ATG16"/>
</dbReference>